<keyword evidence="1" id="KW-1185">Reference proteome</keyword>
<accession>A0A915DP35</accession>
<reference evidence="2" key="1">
    <citation type="submission" date="2022-11" db="UniProtKB">
        <authorList>
            <consortium name="WormBaseParasite"/>
        </authorList>
    </citation>
    <scope>IDENTIFICATION</scope>
</reference>
<dbReference type="AlphaFoldDB" id="A0A915DP35"/>
<dbReference type="WBParaSite" id="jg22046">
    <property type="protein sequence ID" value="jg22046"/>
    <property type="gene ID" value="jg22046"/>
</dbReference>
<protein>
    <submittedName>
        <fullName evidence="2">Uncharacterized protein</fullName>
    </submittedName>
</protein>
<dbReference type="Proteomes" id="UP000887574">
    <property type="component" value="Unplaced"/>
</dbReference>
<evidence type="ECO:0000313" key="2">
    <source>
        <dbReference type="WBParaSite" id="jg22046"/>
    </source>
</evidence>
<proteinExistence type="predicted"/>
<sequence>AVHFEGLHCAAVHHTSASFTDFGIELHFKQSSDLESCGVYQQKLPKKLQSLAAVTERLFCELQCEMLGKFRNSMLGQRLDSCGVAVLDVDGKRAELFIQSVSAEEVSIPAILFFWRTGPPDCSVSQRCNYGSRDTKETVFG</sequence>
<name>A0A915DP35_9BILA</name>
<organism evidence="1 2">
    <name type="scientific">Ditylenchus dipsaci</name>
    <dbReference type="NCBI Taxonomy" id="166011"/>
    <lineage>
        <taxon>Eukaryota</taxon>
        <taxon>Metazoa</taxon>
        <taxon>Ecdysozoa</taxon>
        <taxon>Nematoda</taxon>
        <taxon>Chromadorea</taxon>
        <taxon>Rhabditida</taxon>
        <taxon>Tylenchina</taxon>
        <taxon>Tylenchomorpha</taxon>
        <taxon>Sphaerularioidea</taxon>
        <taxon>Anguinidae</taxon>
        <taxon>Anguininae</taxon>
        <taxon>Ditylenchus</taxon>
    </lineage>
</organism>
<evidence type="ECO:0000313" key="1">
    <source>
        <dbReference type="Proteomes" id="UP000887574"/>
    </source>
</evidence>